<dbReference type="PANTHER" id="PTHR11474">
    <property type="entry name" value="TYROSINASE FAMILY MEMBER"/>
    <property type="match status" value="1"/>
</dbReference>
<dbReference type="Gene3D" id="1.10.1280.10">
    <property type="entry name" value="Di-copper center containing domain from catechol oxidase"/>
    <property type="match status" value="1"/>
</dbReference>
<name>A0AAJ6QFC5_ASPNG</name>
<accession>A0AAJ6QFC5</accession>
<dbReference type="GO" id="GO:0046872">
    <property type="term" value="F:metal ion binding"/>
    <property type="evidence" value="ECO:0007669"/>
    <property type="project" value="UniProtKB-KW"/>
</dbReference>
<dbReference type="KEGG" id="ang:An12g01670"/>
<dbReference type="InterPro" id="IPR002227">
    <property type="entry name" value="Tyrosinase_Cu-bd"/>
</dbReference>
<proteinExistence type="inferred from homology"/>
<dbReference type="SUPFAM" id="SSF48056">
    <property type="entry name" value="Di-copper centre-containing domain"/>
    <property type="match status" value="1"/>
</dbReference>
<comment type="catalytic activity">
    <reaction evidence="6">
        <text>2 L-dopa + O2 = 2 L-dopaquinone + 2 H2O</text>
        <dbReference type="Rhea" id="RHEA:34287"/>
        <dbReference type="ChEBI" id="CHEBI:15377"/>
        <dbReference type="ChEBI" id="CHEBI:15379"/>
        <dbReference type="ChEBI" id="CHEBI:57504"/>
        <dbReference type="ChEBI" id="CHEBI:57924"/>
        <dbReference type="EC" id="1.14.18.1"/>
    </reaction>
</comment>
<dbReference type="GeneID" id="4985517"/>
<dbReference type="Pfam" id="PF00264">
    <property type="entry name" value="Tyrosinase"/>
    <property type="match status" value="1"/>
</dbReference>
<evidence type="ECO:0000256" key="6">
    <source>
        <dbReference type="ARBA" id="ARBA00048233"/>
    </source>
</evidence>
<keyword evidence="5" id="KW-0470">Melanin biosynthesis</keyword>
<keyword evidence="3" id="KW-0479">Metal-binding</keyword>
<evidence type="ECO:0000256" key="1">
    <source>
        <dbReference type="ARBA" id="ARBA00009928"/>
    </source>
</evidence>
<dbReference type="PANTHER" id="PTHR11474:SF76">
    <property type="entry name" value="SHKT DOMAIN-CONTAINING PROTEIN"/>
    <property type="match status" value="1"/>
</dbReference>
<feature type="compositionally biased region" description="Gly residues" evidence="8">
    <location>
        <begin position="414"/>
        <end position="473"/>
    </location>
</feature>
<evidence type="ECO:0000256" key="5">
    <source>
        <dbReference type="ARBA" id="ARBA00023101"/>
    </source>
</evidence>
<feature type="region of interest" description="Disordered" evidence="8">
    <location>
        <begin position="396"/>
        <end position="511"/>
    </location>
</feature>
<dbReference type="EC" id="1.14.18.1" evidence="2"/>
<keyword evidence="4" id="KW-0186">Copper</keyword>
<evidence type="ECO:0000256" key="2">
    <source>
        <dbReference type="ARBA" id="ARBA00011906"/>
    </source>
</evidence>
<dbReference type="PROSITE" id="PS00498">
    <property type="entry name" value="TYROSINASE_2"/>
    <property type="match status" value="1"/>
</dbReference>
<dbReference type="AlphaFoldDB" id="A0AAJ6QFC5"/>
<evidence type="ECO:0000313" key="11">
    <source>
        <dbReference type="RefSeq" id="XP_001395254.1"/>
    </source>
</evidence>
<dbReference type="InterPro" id="IPR008922">
    <property type="entry name" value="Di-copper_centre_dom_sf"/>
</dbReference>
<evidence type="ECO:0000256" key="3">
    <source>
        <dbReference type="ARBA" id="ARBA00022723"/>
    </source>
</evidence>
<organism evidence="11">
    <name type="scientific">Aspergillus niger</name>
    <dbReference type="NCBI Taxonomy" id="5061"/>
    <lineage>
        <taxon>Eukaryota</taxon>
        <taxon>Fungi</taxon>
        <taxon>Dikarya</taxon>
        <taxon>Ascomycota</taxon>
        <taxon>Pezizomycotina</taxon>
        <taxon>Eurotiomycetes</taxon>
        <taxon>Eurotiomycetidae</taxon>
        <taxon>Eurotiales</taxon>
        <taxon>Aspergillaceae</taxon>
        <taxon>Aspergillus</taxon>
        <taxon>Aspergillus subgen. Circumdati</taxon>
    </lineage>
</organism>
<protein>
    <recommendedName>
        <fullName evidence="2">tyrosinase</fullName>
        <ecNumber evidence="2">1.14.18.1</ecNumber>
    </recommendedName>
</protein>
<feature type="compositionally biased region" description="Low complexity" evidence="8">
    <location>
        <begin position="491"/>
        <end position="506"/>
    </location>
</feature>
<comment type="similarity">
    <text evidence="1">Belongs to the tyrosinase family.</text>
</comment>
<dbReference type="GO" id="GO:0004503">
    <property type="term" value="F:tyrosinase activity"/>
    <property type="evidence" value="ECO:0007669"/>
    <property type="project" value="UniProtKB-EC"/>
</dbReference>
<reference evidence="11" key="2">
    <citation type="submission" date="2025-08" db="UniProtKB">
        <authorList>
            <consortium name="RefSeq"/>
        </authorList>
    </citation>
    <scope>IDENTIFICATION</scope>
</reference>
<dbReference type="RefSeq" id="XP_001395254.1">
    <property type="nucleotide sequence ID" value="XM_001395217.1"/>
</dbReference>
<evidence type="ECO:0000259" key="10">
    <source>
        <dbReference type="PROSITE" id="PS00498"/>
    </source>
</evidence>
<reference evidence="11" key="1">
    <citation type="submission" date="2025-02" db="EMBL/GenBank/DDBJ databases">
        <authorList>
            <consortium name="NCBI Genome Project"/>
        </authorList>
    </citation>
    <scope>NUCLEOTIDE SEQUENCE</scope>
</reference>
<evidence type="ECO:0000256" key="4">
    <source>
        <dbReference type="ARBA" id="ARBA00023008"/>
    </source>
</evidence>
<dbReference type="InterPro" id="IPR050316">
    <property type="entry name" value="Tyrosinase/Hemocyanin"/>
</dbReference>
<evidence type="ECO:0000259" key="9">
    <source>
        <dbReference type="PROSITE" id="PS00497"/>
    </source>
</evidence>
<evidence type="ECO:0000256" key="8">
    <source>
        <dbReference type="SAM" id="MobiDB-lite"/>
    </source>
</evidence>
<feature type="domain" description="Tyrosinase copper-binding" evidence="10">
    <location>
        <begin position="312"/>
        <end position="323"/>
    </location>
</feature>
<dbReference type="PRINTS" id="PR00092">
    <property type="entry name" value="TYROSINASE"/>
</dbReference>
<gene>
    <name evidence="11" type="ORF">An12g01670</name>
</gene>
<dbReference type="PROSITE" id="PS00497">
    <property type="entry name" value="TYROSINASE_1"/>
    <property type="match status" value="1"/>
</dbReference>
<dbReference type="VEuPathDB" id="FungiDB:An12g01670"/>
<dbReference type="GO" id="GO:0042438">
    <property type="term" value="P:melanin biosynthetic process"/>
    <property type="evidence" value="ECO:0007669"/>
    <property type="project" value="UniProtKB-KW"/>
</dbReference>
<sequence length="643" mass="69849">MNVIRLRKNITTLTQDELHDLVRAFYLLQQEGPGTAEAPNEDSFYTIAGYHGQPFRGAGYGNRAWWGGFCHHGNVLFPTWHRAYVLRLEEALCNVSGNPNLALPYWDEIADQSVPTIFTTRRYTLRDIGEVDNPLYSYKLSQGFFDNLGRSVSDEAGAWTKKVDYSKPRHYETVRCPYSGLVGPNDKAATTMHNAAIDEAAASNALNASVRAWLRNPAENGVPGMRQLYINAAWKAPNYTVFSNTTSAAKWNDDLFAREADWNDDFVVSVERPHNGVHLAVGGYFMPDMRYDRPFYPGANGDMGENDTAAFDPIFFFHHCFIDMVFHLWQRHHQATDHFDILPFYPGTSPIDSQGPTPGMSADSQLNMDTPLTPFPYTSRGVVNIRRLGYEYDCDQSYFDQVPPPPPNDDELGGGELAGGEPRGGGGNGGPRGGGGDGGPRGGNGGDGGPRGGGGGGGGPAGDGSGYPGGGGGRPPPFLGEAKLPERPHPLSKSSPPSKKQASSGSRSAVRVTGISRNQRLGSFVVSIWAFPAEDDENWAGARLIGVEPVFSRWHVPSCANCSNSLSVSFHEHLPPGSSPTSTDTFTNSEGNKKKLKLFALENQVLKEGETRAHKKKAFKPIVGDSNVDPGPWIEIKTKTVSA</sequence>
<comment type="catalytic activity">
    <reaction evidence="7">
        <text>L-tyrosine + O2 = L-dopaquinone + H2O</text>
        <dbReference type="Rhea" id="RHEA:18117"/>
        <dbReference type="ChEBI" id="CHEBI:15377"/>
        <dbReference type="ChEBI" id="CHEBI:15379"/>
        <dbReference type="ChEBI" id="CHEBI:57924"/>
        <dbReference type="ChEBI" id="CHEBI:58315"/>
        <dbReference type="EC" id="1.14.18.1"/>
    </reaction>
</comment>
<feature type="domain" description="Tyrosinase copper-binding" evidence="9">
    <location>
        <begin position="71"/>
        <end position="89"/>
    </location>
</feature>
<evidence type="ECO:0000256" key="7">
    <source>
        <dbReference type="ARBA" id="ARBA00048881"/>
    </source>
</evidence>